<dbReference type="EMBL" id="CATNWA010015812">
    <property type="protein sequence ID" value="CAI9587062.1"/>
    <property type="molecule type" value="Genomic_DNA"/>
</dbReference>
<gene>
    <name evidence="1" type="ORF">SPARVUS_LOCUS10508236</name>
</gene>
<sequence>FNKTFASLFWWYGPAPDLIKSLVASFGSFTVMCYRFRSFLIVPRGGLTIWKLGHCPRARGQ</sequence>
<reference evidence="1" key="1">
    <citation type="submission" date="2023-05" db="EMBL/GenBank/DDBJ databases">
        <authorList>
            <person name="Stuckert A."/>
        </authorList>
    </citation>
    <scope>NUCLEOTIDE SEQUENCE</scope>
</reference>
<proteinExistence type="predicted"/>
<keyword evidence="2" id="KW-1185">Reference proteome</keyword>
<accession>A0ABN9EU77</accession>
<name>A0ABN9EU77_9NEOB</name>
<evidence type="ECO:0000313" key="2">
    <source>
        <dbReference type="Proteomes" id="UP001162483"/>
    </source>
</evidence>
<protein>
    <recommendedName>
        <fullName evidence="3">NADH dehydrogenase subunit 5</fullName>
    </recommendedName>
</protein>
<feature type="non-terminal residue" evidence="1">
    <location>
        <position position="1"/>
    </location>
</feature>
<comment type="caution">
    <text evidence="1">The sequence shown here is derived from an EMBL/GenBank/DDBJ whole genome shotgun (WGS) entry which is preliminary data.</text>
</comment>
<evidence type="ECO:0008006" key="3">
    <source>
        <dbReference type="Google" id="ProtNLM"/>
    </source>
</evidence>
<dbReference type="Proteomes" id="UP001162483">
    <property type="component" value="Unassembled WGS sequence"/>
</dbReference>
<evidence type="ECO:0000313" key="1">
    <source>
        <dbReference type="EMBL" id="CAI9587062.1"/>
    </source>
</evidence>
<organism evidence="1 2">
    <name type="scientific">Staurois parvus</name>
    <dbReference type="NCBI Taxonomy" id="386267"/>
    <lineage>
        <taxon>Eukaryota</taxon>
        <taxon>Metazoa</taxon>
        <taxon>Chordata</taxon>
        <taxon>Craniata</taxon>
        <taxon>Vertebrata</taxon>
        <taxon>Euteleostomi</taxon>
        <taxon>Amphibia</taxon>
        <taxon>Batrachia</taxon>
        <taxon>Anura</taxon>
        <taxon>Neobatrachia</taxon>
        <taxon>Ranoidea</taxon>
        <taxon>Ranidae</taxon>
        <taxon>Staurois</taxon>
    </lineage>
</organism>